<protein>
    <submittedName>
        <fullName evidence="1">Uncharacterized protein</fullName>
    </submittedName>
</protein>
<gene>
    <name evidence="1" type="ORF">HK097_002254</name>
</gene>
<dbReference type="Proteomes" id="UP001212841">
    <property type="component" value="Unassembled WGS sequence"/>
</dbReference>
<evidence type="ECO:0000313" key="2">
    <source>
        <dbReference type="Proteomes" id="UP001212841"/>
    </source>
</evidence>
<feature type="non-terminal residue" evidence="1">
    <location>
        <position position="59"/>
    </location>
</feature>
<dbReference type="EMBL" id="JADGJD010001480">
    <property type="protein sequence ID" value="KAJ3041524.1"/>
    <property type="molecule type" value="Genomic_DNA"/>
</dbReference>
<reference evidence="1" key="1">
    <citation type="submission" date="2020-05" db="EMBL/GenBank/DDBJ databases">
        <title>Phylogenomic resolution of chytrid fungi.</title>
        <authorList>
            <person name="Stajich J.E."/>
            <person name="Amses K."/>
            <person name="Simmons R."/>
            <person name="Seto K."/>
            <person name="Myers J."/>
            <person name="Bonds A."/>
            <person name="Quandt C.A."/>
            <person name="Barry K."/>
            <person name="Liu P."/>
            <person name="Grigoriev I."/>
            <person name="Longcore J.E."/>
            <person name="James T.Y."/>
        </authorList>
    </citation>
    <scope>NUCLEOTIDE SEQUENCE</scope>
    <source>
        <strain evidence="1">JEL0318</strain>
    </source>
</reference>
<keyword evidence="2" id="KW-1185">Reference proteome</keyword>
<comment type="caution">
    <text evidence="1">The sequence shown here is derived from an EMBL/GenBank/DDBJ whole genome shotgun (WGS) entry which is preliminary data.</text>
</comment>
<dbReference type="AlphaFoldDB" id="A0AAD5WXV9"/>
<name>A0AAD5WXV9_9FUNG</name>
<accession>A0AAD5WXV9</accession>
<organism evidence="1 2">
    <name type="scientific">Rhizophlyctis rosea</name>
    <dbReference type="NCBI Taxonomy" id="64517"/>
    <lineage>
        <taxon>Eukaryota</taxon>
        <taxon>Fungi</taxon>
        <taxon>Fungi incertae sedis</taxon>
        <taxon>Chytridiomycota</taxon>
        <taxon>Chytridiomycota incertae sedis</taxon>
        <taxon>Chytridiomycetes</taxon>
        <taxon>Rhizophlyctidales</taxon>
        <taxon>Rhizophlyctidaceae</taxon>
        <taxon>Rhizophlyctis</taxon>
    </lineage>
</organism>
<proteinExistence type="predicted"/>
<evidence type="ECO:0000313" key="1">
    <source>
        <dbReference type="EMBL" id="KAJ3041524.1"/>
    </source>
</evidence>
<sequence length="59" mass="6313">MPEGAAGIDSDDEDHKKRVVDEDTKAIMGVDLTVDTEEGIPVVPVLGGPRLEVGVQRKK</sequence>